<evidence type="ECO:0000259" key="4">
    <source>
        <dbReference type="PROSITE" id="PS50043"/>
    </source>
</evidence>
<dbReference type="SUPFAM" id="SSF46894">
    <property type="entry name" value="C-terminal effector domain of the bipartite response regulators"/>
    <property type="match status" value="1"/>
</dbReference>
<feature type="transmembrane region" description="Helical" evidence="3">
    <location>
        <begin position="12"/>
        <end position="34"/>
    </location>
</feature>
<evidence type="ECO:0000256" key="2">
    <source>
        <dbReference type="PROSITE-ProRule" id="PRU00169"/>
    </source>
</evidence>
<dbReference type="PANTHER" id="PTHR43214">
    <property type="entry name" value="TWO-COMPONENT RESPONSE REGULATOR"/>
    <property type="match status" value="1"/>
</dbReference>
<proteinExistence type="predicted"/>
<dbReference type="InterPro" id="IPR000792">
    <property type="entry name" value="Tscrpt_reg_LuxR_C"/>
</dbReference>
<dbReference type="Proteomes" id="UP000711614">
    <property type="component" value="Unassembled WGS sequence"/>
</dbReference>
<dbReference type="SMART" id="SM00421">
    <property type="entry name" value="HTH_LUXR"/>
    <property type="match status" value="1"/>
</dbReference>
<dbReference type="InterPro" id="IPR011006">
    <property type="entry name" value="CheY-like_superfamily"/>
</dbReference>
<dbReference type="Pfam" id="PF00196">
    <property type="entry name" value="GerE"/>
    <property type="match status" value="1"/>
</dbReference>
<evidence type="ECO:0000313" key="6">
    <source>
        <dbReference type="EMBL" id="MBP2411435.1"/>
    </source>
</evidence>
<evidence type="ECO:0000256" key="1">
    <source>
        <dbReference type="ARBA" id="ARBA00023125"/>
    </source>
</evidence>
<organism evidence="6 7">
    <name type="scientific">Arthrobacter stackebrandtii</name>
    <dbReference type="NCBI Taxonomy" id="272161"/>
    <lineage>
        <taxon>Bacteria</taxon>
        <taxon>Bacillati</taxon>
        <taxon>Actinomycetota</taxon>
        <taxon>Actinomycetes</taxon>
        <taxon>Micrococcales</taxon>
        <taxon>Micrococcaceae</taxon>
        <taxon>Arthrobacter</taxon>
    </lineage>
</organism>
<gene>
    <name evidence="6" type="ORF">JOF48_000234</name>
</gene>
<comment type="caution">
    <text evidence="2">Lacks conserved residue(s) required for the propagation of feature annotation.</text>
</comment>
<keyword evidence="7" id="KW-1185">Reference proteome</keyword>
<dbReference type="InterPro" id="IPR016032">
    <property type="entry name" value="Sig_transdc_resp-reg_C-effctor"/>
</dbReference>
<dbReference type="PRINTS" id="PR00038">
    <property type="entry name" value="HTHLUXR"/>
</dbReference>
<dbReference type="InterPro" id="IPR036388">
    <property type="entry name" value="WH-like_DNA-bd_sf"/>
</dbReference>
<dbReference type="CDD" id="cd06170">
    <property type="entry name" value="LuxR_C_like"/>
    <property type="match status" value="1"/>
</dbReference>
<evidence type="ECO:0000256" key="3">
    <source>
        <dbReference type="SAM" id="Phobius"/>
    </source>
</evidence>
<comment type="caution">
    <text evidence="6">The sequence shown here is derived from an EMBL/GenBank/DDBJ whole genome shotgun (WGS) entry which is preliminary data.</text>
</comment>
<keyword evidence="3" id="KW-1133">Transmembrane helix</keyword>
<accession>A0ABS4YS61</accession>
<dbReference type="RefSeq" id="WP_342591117.1">
    <property type="nucleotide sequence ID" value="NZ_JAGIOI010000001.1"/>
</dbReference>
<dbReference type="Gene3D" id="1.10.10.10">
    <property type="entry name" value="Winged helix-like DNA-binding domain superfamily/Winged helix DNA-binding domain"/>
    <property type="match status" value="1"/>
</dbReference>
<dbReference type="PROSITE" id="PS50110">
    <property type="entry name" value="RESPONSE_REGULATORY"/>
    <property type="match status" value="1"/>
</dbReference>
<dbReference type="InterPro" id="IPR001789">
    <property type="entry name" value="Sig_transdc_resp-reg_receiver"/>
</dbReference>
<sequence>MTASPRPATRRSLAVAGAVGSAVVLWLVGFGLLGLDPEVGSAGQVQEVNLASTVAVPLLAGLAAWGLLALLERRGAKGVRAWRIIGTVFLAVPGIAVLVVTTFGRPGYLRRALDAGARGFLVKDDPVEELAAAIRAVLAGETVVNPGLAAQSLRDGPNPLTGRERDTLAAGAGGATIVDIARTLQLSTSTVRNYLSSAIGKTGTRNRTEALTLARERGWL</sequence>
<dbReference type="SUPFAM" id="SSF52172">
    <property type="entry name" value="CheY-like"/>
    <property type="match status" value="1"/>
</dbReference>
<feature type="domain" description="Response regulatory" evidence="5">
    <location>
        <begin position="1"/>
        <end position="138"/>
    </location>
</feature>
<dbReference type="PANTHER" id="PTHR43214:SF42">
    <property type="entry name" value="TRANSCRIPTIONAL REGULATORY PROTEIN DESR"/>
    <property type="match status" value="1"/>
</dbReference>
<protein>
    <submittedName>
        <fullName evidence="6">Two-component system response regulator DesR</fullName>
    </submittedName>
</protein>
<feature type="domain" description="HTH luxR-type" evidence="4">
    <location>
        <begin position="153"/>
        <end position="218"/>
    </location>
</feature>
<keyword evidence="3" id="KW-0472">Membrane</keyword>
<name>A0ABS4YS61_9MICC</name>
<dbReference type="InterPro" id="IPR039420">
    <property type="entry name" value="WalR-like"/>
</dbReference>
<feature type="transmembrane region" description="Helical" evidence="3">
    <location>
        <begin position="54"/>
        <end position="72"/>
    </location>
</feature>
<reference evidence="6 7" key="1">
    <citation type="submission" date="2021-03" db="EMBL/GenBank/DDBJ databases">
        <title>Sequencing the genomes of 1000 actinobacteria strains.</title>
        <authorList>
            <person name="Klenk H.-P."/>
        </authorList>
    </citation>
    <scope>NUCLEOTIDE SEQUENCE [LARGE SCALE GENOMIC DNA]</scope>
    <source>
        <strain evidence="6 7">DSM 16005</strain>
    </source>
</reference>
<dbReference type="PROSITE" id="PS50043">
    <property type="entry name" value="HTH_LUXR_2"/>
    <property type="match status" value="1"/>
</dbReference>
<dbReference type="InterPro" id="IPR045713">
    <property type="entry name" value="DUF6069"/>
</dbReference>
<keyword evidence="3" id="KW-0812">Transmembrane</keyword>
<keyword evidence="1" id="KW-0238">DNA-binding</keyword>
<evidence type="ECO:0000259" key="5">
    <source>
        <dbReference type="PROSITE" id="PS50110"/>
    </source>
</evidence>
<dbReference type="Pfam" id="PF19545">
    <property type="entry name" value="DUF6069"/>
    <property type="match status" value="1"/>
</dbReference>
<dbReference type="EMBL" id="JAGIOI010000001">
    <property type="protein sequence ID" value="MBP2411435.1"/>
    <property type="molecule type" value="Genomic_DNA"/>
</dbReference>
<feature type="transmembrane region" description="Helical" evidence="3">
    <location>
        <begin position="84"/>
        <end position="104"/>
    </location>
</feature>
<evidence type="ECO:0000313" key="7">
    <source>
        <dbReference type="Proteomes" id="UP000711614"/>
    </source>
</evidence>
<dbReference type="Gene3D" id="3.40.50.2300">
    <property type="match status" value="1"/>
</dbReference>